<evidence type="ECO:0000313" key="15">
    <source>
        <dbReference type="Proteomes" id="UP001565369"/>
    </source>
</evidence>
<dbReference type="SUPFAM" id="SSF52058">
    <property type="entry name" value="L domain-like"/>
    <property type="match status" value="1"/>
</dbReference>
<dbReference type="Gene3D" id="1.20.58.360">
    <property type="entry name" value="Shigella T3SS effector IpaH defines"/>
    <property type="match status" value="1"/>
</dbReference>
<feature type="compositionally biased region" description="Low complexity" evidence="12">
    <location>
        <begin position="16"/>
        <end position="29"/>
    </location>
</feature>
<keyword evidence="5" id="KW-0433">Leucine-rich repeat</keyword>
<dbReference type="Proteomes" id="UP001565369">
    <property type="component" value="Unassembled WGS sequence"/>
</dbReference>
<organism evidence="14 15">
    <name type="scientific">Bradyrhizobium ottawaense</name>
    <dbReference type="NCBI Taxonomy" id="931866"/>
    <lineage>
        <taxon>Bacteria</taxon>
        <taxon>Pseudomonadati</taxon>
        <taxon>Pseudomonadota</taxon>
        <taxon>Alphaproteobacteria</taxon>
        <taxon>Hyphomicrobiales</taxon>
        <taxon>Nitrobacteraceae</taxon>
        <taxon>Bradyrhizobium</taxon>
    </lineage>
</organism>
<keyword evidence="9 11" id="KW-0832">Ubl conjugation</keyword>
<keyword evidence="6 11" id="KW-0808">Transferase</keyword>
<evidence type="ECO:0000256" key="9">
    <source>
        <dbReference type="ARBA" id="ARBA00022843"/>
    </source>
</evidence>
<feature type="domain" description="NEL" evidence="13">
    <location>
        <begin position="368"/>
        <end position="669"/>
    </location>
</feature>
<dbReference type="PANTHER" id="PTHR47114">
    <property type="match status" value="1"/>
</dbReference>
<dbReference type="EMBL" id="JBGBZJ010000001">
    <property type="protein sequence ID" value="MEY9451166.1"/>
    <property type="molecule type" value="Genomic_DNA"/>
</dbReference>
<evidence type="ECO:0000256" key="7">
    <source>
        <dbReference type="ARBA" id="ARBA00022737"/>
    </source>
</evidence>
<evidence type="ECO:0000256" key="5">
    <source>
        <dbReference type="ARBA" id="ARBA00022614"/>
    </source>
</evidence>
<dbReference type="Pfam" id="PF00560">
    <property type="entry name" value="LRR_1"/>
    <property type="match status" value="2"/>
</dbReference>
<evidence type="ECO:0000256" key="12">
    <source>
        <dbReference type="SAM" id="MobiDB-lite"/>
    </source>
</evidence>
<dbReference type="SMART" id="SM00364">
    <property type="entry name" value="LRR_BAC"/>
    <property type="match status" value="10"/>
</dbReference>
<comment type="subcellular location">
    <subcellularLocation>
        <location evidence="1">Host cytoplasm</location>
    </subcellularLocation>
    <subcellularLocation>
        <location evidence="2">Secreted</location>
    </subcellularLocation>
</comment>
<dbReference type="SMART" id="SM00369">
    <property type="entry name" value="LRR_TYP"/>
    <property type="match status" value="6"/>
</dbReference>
<gene>
    <name evidence="14" type="ORF">ABIG07_000114</name>
</gene>
<feature type="active site" description="Glycyl thioester intermediate" evidence="11">
    <location>
        <position position="454"/>
    </location>
</feature>
<dbReference type="InterPro" id="IPR001611">
    <property type="entry name" value="Leu-rich_rpt"/>
</dbReference>
<dbReference type="InterPro" id="IPR029487">
    <property type="entry name" value="NEL_dom"/>
</dbReference>
<accession>A0ABV4FHX4</accession>
<dbReference type="Gene3D" id="1.20.58.90">
    <property type="match status" value="1"/>
</dbReference>
<reference evidence="14 15" key="1">
    <citation type="submission" date="2024-07" db="EMBL/GenBank/DDBJ databases">
        <title>Genomic Encyclopedia of Type Strains, Phase V (KMG-V): Genome sequencing to study the core and pangenomes of soil and plant-associated prokaryotes.</title>
        <authorList>
            <person name="Whitman W."/>
        </authorList>
    </citation>
    <scope>NUCLEOTIDE SEQUENCE [LARGE SCALE GENOMIC DNA]</scope>
    <source>
        <strain evidence="14 15">USDA 152</strain>
    </source>
</reference>
<dbReference type="Gene3D" id="3.80.10.10">
    <property type="entry name" value="Ribonuclease Inhibitor"/>
    <property type="match status" value="1"/>
</dbReference>
<evidence type="ECO:0000256" key="4">
    <source>
        <dbReference type="ARBA" id="ARBA00022525"/>
    </source>
</evidence>
<sequence>MDPFEAGHIQRRDGISSNEQEGQENEAGAQWDGVLTGYDVADSAHMEDDQDQTVENWAAERDVGPLEDREEALTRLNLSEFNQHLDLESLSLTSLPRFSTDLRRIDVPFNRLTRLPHTLPATLESLNVGHNQLTNLPTLPAVLAYLDASNNRLANLPDAHPPALQFLDVSHNQLPNLPEALPAELGFLDVSHNQLPNLPGALPAELRFLDVSHNQLTSLPEALPAELRFLDVSHNQLTGLPENLPATLSTLAVNRNELTRLPEALPPGLERLFANHNQLTSLPENLPATLNALEVNENQLTRLPEDLLTQLGASADVDLSGNPLPQQVLRNLHAARSAEDYIGPNVALPGDDVSELSSTDDEQNAPLTLTEAVAYWLRDNPKEGDREVLAAWRTSAEEPGAQEYALFLGKLFDSVNSNNQEFQESVANDLRQAAKNPHLRALYFQLAADANQTCEDRRTLTWNGMQTARLIADVENGVYDDGARLPDLIELGRVMFRLDALEGIAREKADSLGAVDSAENIDPIEVYLAYQNKLRERLGLQHVAPDMRFFEVSGVTDADVGSAEITVRNKEAAEFADYLATDWQPWDDVVSRIAPDDHAAMQDLLIDAMGEEFDNRLEQQLAGRGLSGTESDLVEDAKRELGAEVRKEIAREIKGALRDRVLNDHGLRL</sequence>
<dbReference type="PROSITE" id="PS52053">
    <property type="entry name" value="NEL"/>
    <property type="match status" value="1"/>
</dbReference>
<evidence type="ECO:0000256" key="2">
    <source>
        <dbReference type="ARBA" id="ARBA00004613"/>
    </source>
</evidence>
<protein>
    <submittedName>
        <fullName evidence="14">Leucine-rich repeat (LRR) protein</fullName>
    </submittedName>
</protein>
<dbReference type="PANTHER" id="PTHR47114:SF2">
    <property type="entry name" value="OLIGODENDROCYTE-MYELIN GLYCOPROTEIN"/>
    <property type="match status" value="1"/>
</dbReference>
<comment type="PTM">
    <text evidence="11">Ubiquitinated in the presence of host E1 ubiquitin-activating enzyme, E2 ubiquitin-conjugating enzyme and ubiquitin.</text>
</comment>
<dbReference type="InterPro" id="IPR003591">
    <property type="entry name" value="Leu-rich_rpt_typical-subtyp"/>
</dbReference>
<name>A0ABV4FHX4_9BRAD</name>
<dbReference type="PROSITE" id="PS51450">
    <property type="entry name" value="LRR"/>
    <property type="match status" value="2"/>
</dbReference>
<proteinExistence type="inferred from homology"/>
<dbReference type="InterPro" id="IPR032675">
    <property type="entry name" value="LRR_dom_sf"/>
</dbReference>
<keyword evidence="10 11" id="KW-1035">Host cytoplasm</keyword>
<keyword evidence="4 11" id="KW-0964">Secreted</keyword>
<dbReference type="RefSeq" id="WP_370091400.1">
    <property type="nucleotide sequence ID" value="NZ_JBGBZG010000001.1"/>
</dbReference>
<dbReference type="InterPro" id="IPR051071">
    <property type="entry name" value="LRR-bact_E3_ubiq_ligases"/>
</dbReference>
<evidence type="ECO:0000256" key="6">
    <source>
        <dbReference type="ARBA" id="ARBA00022679"/>
    </source>
</evidence>
<evidence type="ECO:0000256" key="8">
    <source>
        <dbReference type="ARBA" id="ARBA00022786"/>
    </source>
</evidence>
<evidence type="ECO:0000256" key="1">
    <source>
        <dbReference type="ARBA" id="ARBA00004192"/>
    </source>
</evidence>
<keyword evidence="7" id="KW-0677">Repeat</keyword>
<evidence type="ECO:0000256" key="3">
    <source>
        <dbReference type="ARBA" id="ARBA00009868"/>
    </source>
</evidence>
<evidence type="ECO:0000259" key="13">
    <source>
        <dbReference type="PROSITE" id="PS52053"/>
    </source>
</evidence>
<evidence type="ECO:0000256" key="10">
    <source>
        <dbReference type="ARBA" id="ARBA00023200"/>
    </source>
</evidence>
<keyword evidence="15" id="KW-1185">Reference proteome</keyword>
<comment type="caution">
    <text evidence="14">The sequence shown here is derived from an EMBL/GenBank/DDBJ whole genome shotgun (WGS) entry which is preliminary data.</text>
</comment>
<keyword evidence="8 11" id="KW-0833">Ubl conjugation pathway</keyword>
<evidence type="ECO:0000256" key="11">
    <source>
        <dbReference type="PROSITE-ProRule" id="PRU01398"/>
    </source>
</evidence>
<dbReference type="Pfam" id="PF14496">
    <property type="entry name" value="NEL"/>
    <property type="match status" value="1"/>
</dbReference>
<evidence type="ECO:0000313" key="14">
    <source>
        <dbReference type="EMBL" id="MEY9451166.1"/>
    </source>
</evidence>
<dbReference type="Gene3D" id="1.20.1270.130">
    <property type="entry name" value="Shigella T3SS effector IpaH domain"/>
    <property type="match status" value="1"/>
</dbReference>
<comment type="similarity">
    <text evidence="3 11">Belongs to the LRR-containing bacterial E3 ligase family.</text>
</comment>
<feature type="region of interest" description="Disordered" evidence="12">
    <location>
        <begin position="1"/>
        <end position="39"/>
    </location>
</feature>